<proteinExistence type="inferred from homology"/>
<feature type="transmembrane region" description="Helical" evidence="16">
    <location>
        <begin position="64"/>
        <end position="90"/>
    </location>
</feature>
<keyword evidence="8 14" id="KW-0863">Zinc-finger</keyword>
<keyword evidence="10" id="KW-0862">Zinc</keyword>
<keyword evidence="9" id="KW-0833">Ubl conjugation pathway</keyword>
<keyword evidence="17" id="KW-0732">Signal</keyword>
<keyword evidence="5" id="KW-0808">Transferase</keyword>
<dbReference type="Gene3D" id="3.30.40.10">
    <property type="entry name" value="Zinc/RING finger domain, C3HC4 (zinc finger)"/>
    <property type="match status" value="1"/>
</dbReference>
<dbReference type="EC" id="2.3.2.27" evidence="4"/>
<dbReference type="EMBL" id="JAEACU010000002">
    <property type="protein sequence ID" value="KAH7543104.1"/>
    <property type="molecule type" value="Genomic_DNA"/>
</dbReference>
<feature type="domain" description="RING-type" evidence="18">
    <location>
        <begin position="146"/>
        <end position="188"/>
    </location>
</feature>
<evidence type="ECO:0000256" key="14">
    <source>
        <dbReference type="PROSITE-ProRule" id="PRU00175"/>
    </source>
</evidence>
<sequence length="402" mass="44732">MSSGDQKSDRRRLPELRQLRLTNAAVKHEILTLLFLLLLLPDIPFAGAQSNPNDNRNDPYQYNQFTPSMAIIIVVLIAALFFMGFVSIYIRHCNDGQSTGNSVRVIGGAGRSRRSRGLERTVIDSFPTFAYSSVKAHKIGKGALECAVCLNEFEEEDTLRLIPKCDHVFHPECVDAWLENHTTCPVCRAQLSPQPDEVVQPDGSPIGLSADVEAQNDDVTLEPGVEQRERDEQQLVSETDPEVLDLRAKLNRNRTRGSRSSRTRRFFFPRSHSTGHSLVQPGENLDRFTLKLPVEVRKQILNRKLHRATSLVVLPREGSSRLGYRNGGDGGSNRGSRSSKRLDSSVSKSDRWVFSMTPPFFMRMSSLKSPKVAASDDHGEGTSSAQPVLSGVLRSDSVRPPV</sequence>
<evidence type="ECO:0000256" key="16">
    <source>
        <dbReference type="SAM" id="Phobius"/>
    </source>
</evidence>
<feature type="region of interest" description="Disordered" evidence="15">
    <location>
        <begin position="319"/>
        <end position="344"/>
    </location>
</feature>
<comment type="similarity">
    <text evidence="13">Belongs to the RING-type zinc finger family. ATL subfamily.</text>
</comment>
<evidence type="ECO:0000256" key="2">
    <source>
        <dbReference type="ARBA" id="ARBA00004167"/>
    </source>
</evidence>
<keyword evidence="11 16" id="KW-1133">Transmembrane helix</keyword>
<dbReference type="CDD" id="cd16461">
    <property type="entry name" value="RING-H2_EL5-like"/>
    <property type="match status" value="1"/>
</dbReference>
<gene>
    <name evidence="19" type="ORF">FEM48_Zijuj02G0147800</name>
</gene>
<evidence type="ECO:0000256" key="3">
    <source>
        <dbReference type="ARBA" id="ARBA00004906"/>
    </source>
</evidence>
<dbReference type="PANTHER" id="PTHR14155">
    <property type="entry name" value="RING FINGER DOMAIN-CONTAINING"/>
    <property type="match status" value="1"/>
</dbReference>
<evidence type="ECO:0000256" key="13">
    <source>
        <dbReference type="ARBA" id="ARBA00024209"/>
    </source>
</evidence>
<comment type="catalytic activity">
    <reaction evidence="1">
        <text>S-ubiquitinyl-[E2 ubiquitin-conjugating enzyme]-L-cysteine + [acceptor protein]-L-lysine = [E2 ubiquitin-conjugating enzyme]-L-cysteine + N(6)-ubiquitinyl-[acceptor protein]-L-lysine.</text>
        <dbReference type="EC" id="2.3.2.27"/>
    </reaction>
</comment>
<comment type="pathway">
    <text evidence="3">Protein modification; protein ubiquitination.</text>
</comment>
<evidence type="ECO:0000256" key="15">
    <source>
        <dbReference type="SAM" id="MobiDB-lite"/>
    </source>
</evidence>
<evidence type="ECO:0000256" key="4">
    <source>
        <dbReference type="ARBA" id="ARBA00012483"/>
    </source>
</evidence>
<evidence type="ECO:0000259" key="18">
    <source>
        <dbReference type="PROSITE" id="PS50089"/>
    </source>
</evidence>
<feature type="signal peptide" evidence="17">
    <location>
        <begin position="1"/>
        <end position="48"/>
    </location>
</feature>
<dbReference type="PROSITE" id="PS50089">
    <property type="entry name" value="ZF_RING_2"/>
    <property type="match status" value="1"/>
</dbReference>
<dbReference type="GO" id="GO:0008270">
    <property type="term" value="F:zinc ion binding"/>
    <property type="evidence" value="ECO:0007669"/>
    <property type="project" value="UniProtKB-KW"/>
</dbReference>
<dbReference type="InterPro" id="IPR013083">
    <property type="entry name" value="Znf_RING/FYVE/PHD"/>
</dbReference>
<protein>
    <recommendedName>
        <fullName evidence="4">RING-type E3 ubiquitin transferase</fullName>
        <ecNumber evidence="4">2.3.2.27</ecNumber>
    </recommendedName>
</protein>
<dbReference type="SMART" id="SM00184">
    <property type="entry name" value="RING"/>
    <property type="match status" value="1"/>
</dbReference>
<keyword evidence="7" id="KW-0479">Metal-binding</keyword>
<name>A0A978VWA9_ZIZJJ</name>
<evidence type="ECO:0000256" key="9">
    <source>
        <dbReference type="ARBA" id="ARBA00022786"/>
    </source>
</evidence>
<dbReference type="InterPro" id="IPR001841">
    <property type="entry name" value="Znf_RING"/>
</dbReference>
<dbReference type="FunFam" id="3.30.40.10:FF:000187">
    <property type="entry name" value="E3 ubiquitin-protein ligase ATL6"/>
    <property type="match status" value="1"/>
</dbReference>
<accession>A0A978VWA9</accession>
<dbReference type="SUPFAM" id="SSF57850">
    <property type="entry name" value="RING/U-box"/>
    <property type="match status" value="1"/>
</dbReference>
<evidence type="ECO:0000256" key="7">
    <source>
        <dbReference type="ARBA" id="ARBA00022723"/>
    </source>
</evidence>
<evidence type="ECO:0000256" key="1">
    <source>
        <dbReference type="ARBA" id="ARBA00000900"/>
    </source>
</evidence>
<dbReference type="OrthoDB" id="8062037at2759"/>
<feature type="region of interest" description="Disordered" evidence="15">
    <location>
        <begin position="367"/>
        <end position="402"/>
    </location>
</feature>
<keyword evidence="12 16" id="KW-0472">Membrane</keyword>
<organism evidence="19 20">
    <name type="scientific">Ziziphus jujuba var. spinosa</name>
    <dbReference type="NCBI Taxonomy" id="714518"/>
    <lineage>
        <taxon>Eukaryota</taxon>
        <taxon>Viridiplantae</taxon>
        <taxon>Streptophyta</taxon>
        <taxon>Embryophyta</taxon>
        <taxon>Tracheophyta</taxon>
        <taxon>Spermatophyta</taxon>
        <taxon>Magnoliopsida</taxon>
        <taxon>eudicotyledons</taxon>
        <taxon>Gunneridae</taxon>
        <taxon>Pentapetalae</taxon>
        <taxon>rosids</taxon>
        <taxon>fabids</taxon>
        <taxon>Rosales</taxon>
        <taxon>Rhamnaceae</taxon>
        <taxon>Paliureae</taxon>
        <taxon>Ziziphus</taxon>
    </lineage>
</organism>
<comment type="caution">
    <text evidence="19">The sequence shown here is derived from an EMBL/GenBank/DDBJ whole genome shotgun (WGS) entry which is preliminary data.</text>
</comment>
<evidence type="ECO:0000256" key="12">
    <source>
        <dbReference type="ARBA" id="ARBA00023136"/>
    </source>
</evidence>
<evidence type="ECO:0000313" key="19">
    <source>
        <dbReference type="EMBL" id="KAH7543104.1"/>
    </source>
</evidence>
<dbReference type="GO" id="GO:0016020">
    <property type="term" value="C:membrane"/>
    <property type="evidence" value="ECO:0007669"/>
    <property type="project" value="UniProtKB-SubCell"/>
</dbReference>
<dbReference type="PANTHER" id="PTHR14155:SF263">
    <property type="entry name" value="E3 UBIQUITIN-PROTEIN LIGASE ATL6"/>
    <property type="match status" value="1"/>
</dbReference>
<dbReference type="Proteomes" id="UP000813462">
    <property type="component" value="Unassembled WGS sequence"/>
</dbReference>
<evidence type="ECO:0000313" key="20">
    <source>
        <dbReference type="Proteomes" id="UP000813462"/>
    </source>
</evidence>
<comment type="subcellular location">
    <subcellularLocation>
        <location evidence="2">Membrane</location>
        <topology evidence="2">Single-pass membrane protein</topology>
    </subcellularLocation>
</comment>
<evidence type="ECO:0000256" key="17">
    <source>
        <dbReference type="SAM" id="SignalP"/>
    </source>
</evidence>
<dbReference type="Pfam" id="PF13639">
    <property type="entry name" value="zf-RING_2"/>
    <property type="match status" value="1"/>
</dbReference>
<feature type="chain" id="PRO_5037747600" description="RING-type E3 ubiquitin transferase" evidence="17">
    <location>
        <begin position="49"/>
        <end position="402"/>
    </location>
</feature>
<dbReference type="AlphaFoldDB" id="A0A978VWA9"/>
<evidence type="ECO:0000256" key="11">
    <source>
        <dbReference type="ARBA" id="ARBA00022989"/>
    </source>
</evidence>
<dbReference type="GO" id="GO:0061630">
    <property type="term" value="F:ubiquitin protein ligase activity"/>
    <property type="evidence" value="ECO:0007669"/>
    <property type="project" value="UniProtKB-EC"/>
</dbReference>
<keyword evidence="6 16" id="KW-0812">Transmembrane</keyword>
<dbReference type="InterPro" id="IPR053238">
    <property type="entry name" value="RING-H2_zinc_finger"/>
</dbReference>
<evidence type="ECO:0000256" key="10">
    <source>
        <dbReference type="ARBA" id="ARBA00022833"/>
    </source>
</evidence>
<evidence type="ECO:0000256" key="5">
    <source>
        <dbReference type="ARBA" id="ARBA00022679"/>
    </source>
</evidence>
<evidence type="ECO:0000256" key="8">
    <source>
        <dbReference type="ARBA" id="ARBA00022771"/>
    </source>
</evidence>
<reference evidence="19" key="1">
    <citation type="journal article" date="2021" name="Front. Plant Sci.">
        <title>Chromosome-Scale Genome Assembly for Chinese Sour Jujube and Insights Into Its Genome Evolution and Domestication Signature.</title>
        <authorList>
            <person name="Shen L.-Y."/>
            <person name="Luo H."/>
            <person name="Wang X.-L."/>
            <person name="Wang X.-M."/>
            <person name="Qiu X.-J."/>
            <person name="Liu H."/>
            <person name="Zhou S.-S."/>
            <person name="Jia K.-H."/>
            <person name="Nie S."/>
            <person name="Bao Y.-T."/>
            <person name="Zhang R.-G."/>
            <person name="Yun Q.-Z."/>
            <person name="Chai Y.-H."/>
            <person name="Lu J.-Y."/>
            <person name="Li Y."/>
            <person name="Zhao S.-W."/>
            <person name="Mao J.-F."/>
            <person name="Jia S.-G."/>
            <person name="Mao Y.-M."/>
        </authorList>
    </citation>
    <scope>NUCLEOTIDE SEQUENCE</scope>
    <source>
        <strain evidence="19">AT0</strain>
        <tissue evidence="19">Leaf</tissue>
    </source>
</reference>
<evidence type="ECO:0000256" key="6">
    <source>
        <dbReference type="ARBA" id="ARBA00022692"/>
    </source>
</evidence>